<evidence type="ECO:0000256" key="3">
    <source>
        <dbReference type="ARBA" id="ARBA00022553"/>
    </source>
</evidence>
<dbReference type="Gene3D" id="3.30.565.10">
    <property type="entry name" value="Histidine kinase-like ATPase, C-terminal domain"/>
    <property type="match status" value="1"/>
</dbReference>
<gene>
    <name evidence="12" type="ORF">PMH09_09080</name>
</gene>
<dbReference type="Gene3D" id="1.10.287.130">
    <property type="match status" value="1"/>
</dbReference>
<comment type="caution">
    <text evidence="12">The sequence shown here is derived from an EMBL/GenBank/DDBJ whole genome shotgun (WGS) entry which is preliminary data.</text>
</comment>
<dbReference type="InterPro" id="IPR036097">
    <property type="entry name" value="HisK_dim/P_sf"/>
</dbReference>
<evidence type="ECO:0000256" key="5">
    <source>
        <dbReference type="ARBA" id="ARBA00022777"/>
    </source>
</evidence>
<dbReference type="InterPro" id="IPR003661">
    <property type="entry name" value="HisK_dim/P_dom"/>
</dbReference>
<accession>A0ABT7BY24</accession>
<dbReference type="Pfam" id="PF01590">
    <property type="entry name" value="GAF"/>
    <property type="match status" value="1"/>
</dbReference>
<dbReference type="Proteomes" id="UP001232992">
    <property type="component" value="Unassembled WGS sequence"/>
</dbReference>
<feature type="domain" description="Histidine kinase" evidence="10">
    <location>
        <begin position="235"/>
        <end position="459"/>
    </location>
</feature>
<dbReference type="RefSeq" id="WP_283758006.1">
    <property type="nucleotide sequence ID" value="NZ_JAQOSQ010000007.1"/>
</dbReference>
<dbReference type="SUPFAM" id="SSF52172">
    <property type="entry name" value="CheY-like"/>
    <property type="match status" value="1"/>
</dbReference>
<evidence type="ECO:0000256" key="1">
    <source>
        <dbReference type="ARBA" id="ARBA00000085"/>
    </source>
</evidence>
<evidence type="ECO:0000259" key="11">
    <source>
        <dbReference type="PROSITE" id="PS50110"/>
    </source>
</evidence>
<dbReference type="SUPFAM" id="SSF55781">
    <property type="entry name" value="GAF domain-like"/>
    <property type="match status" value="1"/>
</dbReference>
<feature type="coiled-coil region" evidence="8">
    <location>
        <begin position="198"/>
        <end position="225"/>
    </location>
</feature>
<evidence type="ECO:0000256" key="6">
    <source>
        <dbReference type="ARBA" id="ARBA00023012"/>
    </source>
</evidence>
<keyword evidence="6" id="KW-0902">Two-component regulatory system</keyword>
<dbReference type="InterPro" id="IPR003594">
    <property type="entry name" value="HATPase_dom"/>
</dbReference>
<protein>
    <recommendedName>
        <fullName evidence="2">histidine kinase</fullName>
        <ecNumber evidence="2">2.7.13.3</ecNumber>
    </recommendedName>
</protein>
<comment type="catalytic activity">
    <reaction evidence="1">
        <text>ATP + protein L-histidine = ADP + protein N-phospho-L-histidine.</text>
        <dbReference type="EC" id="2.7.13.3"/>
    </reaction>
</comment>
<dbReference type="CDD" id="cd17546">
    <property type="entry name" value="REC_hyHK_CKI1_RcsC-like"/>
    <property type="match status" value="1"/>
</dbReference>
<dbReference type="SMART" id="SM00388">
    <property type="entry name" value="HisKA"/>
    <property type="match status" value="1"/>
</dbReference>
<dbReference type="InterPro" id="IPR005467">
    <property type="entry name" value="His_kinase_dom"/>
</dbReference>
<dbReference type="Pfam" id="PF00072">
    <property type="entry name" value="Response_reg"/>
    <property type="match status" value="1"/>
</dbReference>
<evidence type="ECO:0000256" key="8">
    <source>
        <dbReference type="SAM" id="Coils"/>
    </source>
</evidence>
<feature type="domain" description="Response regulatory" evidence="11">
    <location>
        <begin position="484"/>
        <end position="600"/>
    </location>
</feature>
<evidence type="ECO:0000256" key="9">
    <source>
        <dbReference type="SAM" id="MobiDB-lite"/>
    </source>
</evidence>
<feature type="modified residue" description="4-aspartylphosphate" evidence="7">
    <location>
        <position position="533"/>
    </location>
</feature>
<dbReference type="PROSITE" id="PS50110">
    <property type="entry name" value="RESPONSE_REGULATORY"/>
    <property type="match status" value="1"/>
</dbReference>
<dbReference type="InterPro" id="IPR036890">
    <property type="entry name" value="HATPase_C_sf"/>
</dbReference>
<dbReference type="InterPro" id="IPR001789">
    <property type="entry name" value="Sig_transdc_resp-reg_receiver"/>
</dbReference>
<dbReference type="EMBL" id="JAQOSQ010000007">
    <property type="protein sequence ID" value="MDJ1183351.1"/>
    <property type="molecule type" value="Genomic_DNA"/>
</dbReference>
<dbReference type="SMART" id="SM00387">
    <property type="entry name" value="HATPase_c"/>
    <property type="match status" value="1"/>
</dbReference>
<evidence type="ECO:0000256" key="2">
    <source>
        <dbReference type="ARBA" id="ARBA00012438"/>
    </source>
</evidence>
<evidence type="ECO:0000256" key="4">
    <source>
        <dbReference type="ARBA" id="ARBA00022679"/>
    </source>
</evidence>
<dbReference type="InterPro" id="IPR003018">
    <property type="entry name" value="GAF"/>
</dbReference>
<dbReference type="SMART" id="SM00065">
    <property type="entry name" value="GAF"/>
    <property type="match status" value="1"/>
</dbReference>
<dbReference type="CDD" id="cd00082">
    <property type="entry name" value="HisKA"/>
    <property type="match status" value="1"/>
</dbReference>
<dbReference type="Gene3D" id="3.40.50.2300">
    <property type="match status" value="1"/>
</dbReference>
<evidence type="ECO:0000256" key="7">
    <source>
        <dbReference type="PROSITE-ProRule" id="PRU00169"/>
    </source>
</evidence>
<feature type="region of interest" description="Disordered" evidence="9">
    <location>
        <begin position="1"/>
        <end position="27"/>
    </location>
</feature>
<keyword evidence="4" id="KW-0808">Transferase</keyword>
<reference evidence="12 13" key="1">
    <citation type="submission" date="2023-01" db="EMBL/GenBank/DDBJ databases">
        <title>Novel diversity within Roseofilum (Cyanobacteria; Desertifilaceae) from marine benthic mats with descriptions of four novel species.</title>
        <authorList>
            <person name="Wang Y."/>
            <person name="Berthold D.E."/>
            <person name="Hu J."/>
            <person name="Lefler F.W."/>
            <person name="Laughinghouse H.D. IV."/>
        </authorList>
    </citation>
    <scope>NUCLEOTIDE SEQUENCE [LARGE SCALE GENOMIC DNA]</scope>
    <source>
        <strain evidence="12 13">BLCC-M143</strain>
    </source>
</reference>
<dbReference type="PROSITE" id="PS50109">
    <property type="entry name" value="HIS_KIN"/>
    <property type="match status" value="1"/>
</dbReference>
<dbReference type="InterPro" id="IPR029016">
    <property type="entry name" value="GAF-like_dom_sf"/>
</dbReference>
<name>A0ABT7BY24_9CYAN</name>
<dbReference type="Pfam" id="PF00512">
    <property type="entry name" value="HisKA"/>
    <property type="match status" value="1"/>
</dbReference>
<dbReference type="SUPFAM" id="SSF47384">
    <property type="entry name" value="Homodimeric domain of signal transducing histidine kinase"/>
    <property type="match status" value="1"/>
</dbReference>
<dbReference type="PANTHER" id="PTHR45339">
    <property type="entry name" value="HYBRID SIGNAL TRANSDUCTION HISTIDINE KINASE J"/>
    <property type="match status" value="1"/>
</dbReference>
<keyword evidence="3 7" id="KW-0597">Phosphoprotein</keyword>
<keyword evidence="13" id="KW-1185">Reference proteome</keyword>
<dbReference type="SUPFAM" id="SSF55874">
    <property type="entry name" value="ATPase domain of HSP90 chaperone/DNA topoisomerase II/histidine kinase"/>
    <property type="match status" value="1"/>
</dbReference>
<organism evidence="12 13">
    <name type="scientific">Roseofilum casamattae BLCC-M143</name>
    <dbReference type="NCBI Taxonomy" id="3022442"/>
    <lineage>
        <taxon>Bacteria</taxon>
        <taxon>Bacillati</taxon>
        <taxon>Cyanobacteriota</taxon>
        <taxon>Cyanophyceae</taxon>
        <taxon>Desertifilales</taxon>
        <taxon>Desertifilaceae</taxon>
        <taxon>Roseofilum</taxon>
        <taxon>Roseofilum casamattae</taxon>
    </lineage>
</organism>
<sequence>MSTQNQFANSISNTQTTFENQNGRGRPSQSLDVAAAIALCRELSSELDRERLIAKLVKVLRDYAGATKCAVILPAADRWYAAAIATLEGEPEVSCDRELEHPLLESGHRVPLSVVCHIQQTGETVVVDDLGQANSWNSDRYFQSHHTTSIFGFPLLQSDRIIGIIYLENNQMLSAFAPDLQDVLLLLGTQIALALEHAQSYRQLKQTIKAQARELRQVRVRAEAADRAKKQFLANMSHELRTPLNGILGYAQIVKRSPTLDTEQRYHIDAIEQSGNHLLNLINDILDLSKIAGEKIHLNPQENHLQSFLLGIARISQMNADCKGIHFHYHADRNLPQLAIFDAQRLRQVLLHLLGNSMKFTESGFIKFSITANSLAETDASTVNLKFTIEDTRVQFNKPPLDAIGLPFELVGEESEQADDIGLTRSISAQILALMNSQIEVSTTPQQGCMFCFNLELPIVAPNYIKVRKGMLQSPVGYQGEMRKILVVDDKLKNREILRSILVPLGFKFHEASHGQEGLEFAKTWQPDLIITDLVMPVLDGFEMTKYLRDLPEFCETIIIACSPSILPSDRFNSFQVGCNGFLEKPIDIDCLLESLQDHLQLDWIYPELPTIVEKKIEQQPNLIFPPEQELLVLLRAAKIGDVMAIEQEGKRLRELDDRYLGFSDRILELVAEFNDREIVKLIEQRNY</sequence>
<dbReference type="InterPro" id="IPR011006">
    <property type="entry name" value="CheY-like_superfamily"/>
</dbReference>
<dbReference type="EC" id="2.7.13.3" evidence="2"/>
<proteinExistence type="predicted"/>
<dbReference type="Gene3D" id="3.30.450.40">
    <property type="match status" value="1"/>
</dbReference>
<dbReference type="Pfam" id="PF02518">
    <property type="entry name" value="HATPase_c"/>
    <property type="match status" value="1"/>
</dbReference>
<evidence type="ECO:0000259" key="10">
    <source>
        <dbReference type="PROSITE" id="PS50109"/>
    </source>
</evidence>
<evidence type="ECO:0000313" key="13">
    <source>
        <dbReference type="Proteomes" id="UP001232992"/>
    </source>
</evidence>
<keyword evidence="8" id="KW-0175">Coiled coil</keyword>
<keyword evidence="5" id="KW-0418">Kinase</keyword>
<evidence type="ECO:0000313" key="12">
    <source>
        <dbReference type="EMBL" id="MDJ1183351.1"/>
    </source>
</evidence>
<dbReference type="SMART" id="SM00448">
    <property type="entry name" value="REC"/>
    <property type="match status" value="1"/>
</dbReference>
<dbReference type="PANTHER" id="PTHR45339:SF1">
    <property type="entry name" value="HYBRID SIGNAL TRANSDUCTION HISTIDINE KINASE J"/>
    <property type="match status" value="1"/>
</dbReference>